<dbReference type="VEuPathDB" id="FungiDB:AeMF1_009637"/>
<dbReference type="EMBL" id="VJMJ01000153">
    <property type="protein sequence ID" value="KAF0730604.1"/>
    <property type="molecule type" value="Genomic_DNA"/>
</dbReference>
<keyword evidence="1" id="KW-0472">Membrane</keyword>
<dbReference type="AlphaFoldDB" id="A0A6G0WT22"/>
<keyword evidence="1" id="KW-1133">Transmembrane helix</keyword>
<keyword evidence="1" id="KW-0812">Transmembrane</keyword>
<protein>
    <recommendedName>
        <fullName evidence="4">Transmembrane protein</fullName>
    </recommendedName>
</protein>
<reference evidence="2 3" key="1">
    <citation type="submission" date="2019-07" db="EMBL/GenBank/DDBJ databases">
        <title>Genomics analysis of Aphanomyces spp. identifies a new class of oomycete effector associated with host adaptation.</title>
        <authorList>
            <person name="Gaulin E."/>
        </authorList>
    </citation>
    <scope>NUCLEOTIDE SEQUENCE [LARGE SCALE GENOMIC DNA]</scope>
    <source>
        <strain evidence="2 3">ATCC 201684</strain>
    </source>
</reference>
<evidence type="ECO:0000313" key="3">
    <source>
        <dbReference type="Proteomes" id="UP000481153"/>
    </source>
</evidence>
<proteinExistence type="predicted"/>
<evidence type="ECO:0000256" key="1">
    <source>
        <dbReference type="SAM" id="Phobius"/>
    </source>
</evidence>
<evidence type="ECO:0000313" key="2">
    <source>
        <dbReference type="EMBL" id="KAF0730604.1"/>
    </source>
</evidence>
<feature type="transmembrane region" description="Helical" evidence="1">
    <location>
        <begin position="106"/>
        <end position="127"/>
    </location>
</feature>
<accession>A0A6G0WT22</accession>
<comment type="caution">
    <text evidence="2">The sequence shown here is derived from an EMBL/GenBank/DDBJ whole genome shotgun (WGS) entry which is preliminary data.</text>
</comment>
<organism evidence="2 3">
    <name type="scientific">Aphanomyces euteiches</name>
    <dbReference type="NCBI Taxonomy" id="100861"/>
    <lineage>
        <taxon>Eukaryota</taxon>
        <taxon>Sar</taxon>
        <taxon>Stramenopiles</taxon>
        <taxon>Oomycota</taxon>
        <taxon>Saprolegniomycetes</taxon>
        <taxon>Saprolegniales</taxon>
        <taxon>Verrucalvaceae</taxon>
        <taxon>Aphanomyces</taxon>
    </lineage>
</organism>
<keyword evidence="3" id="KW-1185">Reference proteome</keyword>
<feature type="transmembrane region" description="Helical" evidence="1">
    <location>
        <begin position="12"/>
        <end position="35"/>
    </location>
</feature>
<name>A0A6G0WT22_9STRA</name>
<evidence type="ECO:0008006" key="4">
    <source>
        <dbReference type="Google" id="ProtNLM"/>
    </source>
</evidence>
<sequence>MQQHMSNMETTIRAFHGIVAMWNAFVDELAMWTMYDTFLLLTKIAVEYGWCTFWRCVIMSFLPRPFDGLPLVKLYDPPELRASSLCDWLNFVGYAWMFQCVEEVMFAFWTMPAIVSVLLFPSFAVYLTRRESIPFAIA</sequence>
<gene>
    <name evidence="2" type="ORF">Ae201684_012023</name>
</gene>
<dbReference type="Proteomes" id="UP000481153">
    <property type="component" value="Unassembled WGS sequence"/>
</dbReference>